<feature type="compositionally biased region" description="Polar residues" evidence="1">
    <location>
        <begin position="39"/>
        <end position="88"/>
    </location>
</feature>
<dbReference type="EMBL" id="CAJNON010000305">
    <property type="protein sequence ID" value="CAF1183174.1"/>
    <property type="molecule type" value="Genomic_DNA"/>
</dbReference>
<dbReference type="OrthoDB" id="10021925at2759"/>
<feature type="region of interest" description="Disordered" evidence="1">
    <location>
        <begin position="1"/>
        <end position="142"/>
    </location>
</feature>
<gene>
    <name evidence="3" type="ORF">OKA104_LOCUS5169</name>
    <name evidence="2" type="ORF">VCS650_LOCUS24610</name>
</gene>
<protein>
    <submittedName>
        <fullName evidence="2">Uncharacterized protein</fullName>
    </submittedName>
</protein>
<accession>A0A814UWK4</accession>
<reference evidence="2" key="1">
    <citation type="submission" date="2021-02" db="EMBL/GenBank/DDBJ databases">
        <authorList>
            <person name="Nowell W R."/>
        </authorList>
    </citation>
    <scope>NUCLEOTIDE SEQUENCE</scope>
</reference>
<evidence type="ECO:0000313" key="3">
    <source>
        <dbReference type="EMBL" id="CAF3572384.1"/>
    </source>
</evidence>
<evidence type="ECO:0000313" key="4">
    <source>
        <dbReference type="Proteomes" id="UP000663891"/>
    </source>
</evidence>
<name>A0A814UWK4_9BILA</name>
<feature type="compositionally biased region" description="Polar residues" evidence="1">
    <location>
        <begin position="119"/>
        <end position="137"/>
    </location>
</feature>
<dbReference type="Proteomes" id="UP000663891">
    <property type="component" value="Unassembled WGS sequence"/>
</dbReference>
<sequence length="280" mass="32603">MSINSKQDSSNNNNNNEINSPNNENSSPEISDIQKEENQVNSSTTLELNRTNSQLSSEKFTQQNSRRNTQISSPKMTRSQSDSSNLSEQPDVPPPKNTNENLIQRPISPTNGHRDSKQRTPASLVNRQRARSNSPRKTFSYLPPDRLNIRKWKQQQRLITKQDENNRIYYENRQKLERLAKIAREASSYPTTHIEQERLRERHAHDHRRKVLKSYIPILQNNVCIVDRLANVKGVYDVKKMEEDFNRHTNILKQDAANRKKARETAAQRPFILPKINLKS</sequence>
<evidence type="ECO:0000313" key="2">
    <source>
        <dbReference type="EMBL" id="CAF1183174.1"/>
    </source>
</evidence>
<organism evidence="2 4">
    <name type="scientific">Adineta steineri</name>
    <dbReference type="NCBI Taxonomy" id="433720"/>
    <lineage>
        <taxon>Eukaryota</taxon>
        <taxon>Metazoa</taxon>
        <taxon>Spiralia</taxon>
        <taxon>Gnathifera</taxon>
        <taxon>Rotifera</taxon>
        <taxon>Eurotatoria</taxon>
        <taxon>Bdelloidea</taxon>
        <taxon>Adinetida</taxon>
        <taxon>Adinetidae</taxon>
        <taxon>Adineta</taxon>
    </lineage>
</organism>
<feature type="compositionally biased region" description="Low complexity" evidence="1">
    <location>
        <begin position="9"/>
        <end position="31"/>
    </location>
</feature>
<comment type="caution">
    <text evidence="2">The sequence shown here is derived from an EMBL/GenBank/DDBJ whole genome shotgun (WGS) entry which is preliminary data.</text>
</comment>
<feature type="compositionally biased region" description="Polar residues" evidence="1">
    <location>
        <begin position="97"/>
        <end position="111"/>
    </location>
</feature>
<evidence type="ECO:0000256" key="1">
    <source>
        <dbReference type="SAM" id="MobiDB-lite"/>
    </source>
</evidence>
<dbReference type="EMBL" id="CAJOAY010000177">
    <property type="protein sequence ID" value="CAF3572384.1"/>
    <property type="molecule type" value="Genomic_DNA"/>
</dbReference>
<proteinExistence type="predicted"/>
<dbReference type="Proteomes" id="UP000663881">
    <property type="component" value="Unassembled WGS sequence"/>
</dbReference>
<dbReference type="AlphaFoldDB" id="A0A814UWK4"/>